<evidence type="ECO:0000256" key="9">
    <source>
        <dbReference type="ARBA" id="ARBA00023136"/>
    </source>
</evidence>
<keyword evidence="6" id="KW-0653">Protein transport</keyword>
<comment type="caution">
    <text evidence="11">The sequence shown here is derived from an EMBL/GenBank/DDBJ whole genome shotgun (WGS) entry which is preliminary data.</text>
</comment>
<name>A0A6I1MQ83_9CLOT</name>
<keyword evidence="4" id="KW-1003">Cell membrane</keyword>
<dbReference type="PANTHER" id="PTHR33909">
    <property type="entry name" value="SEC TRANSLOCON ACCESSORY COMPLEX SUBUNIT YAJC"/>
    <property type="match status" value="1"/>
</dbReference>
<comment type="subcellular location">
    <subcellularLocation>
        <location evidence="1">Cell membrane</location>
        <topology evidence="1">Single-pass membrane protein</topology>
    </subcellularLocation>
</comment>
<dbReference type="Pfam" id="PF02699">
    <property type="entry name" value="YajC"/>
    <property type="match status" value="1"/>
</dbReference>
<keyword evidence="9 10" id="KW-0472">Membrane</keyword>
<dbReference type="EMBL" id="WHJC01000034">
    <property type="protein sequence ID" value="MPQ43031.1"/>
    <property type="molecule type" value="Genomic_DNA"/>
</dbReference>
<accession>A0A6I1MQ83</accession>
<evidence type="ECO:0000256" key="4">
    <source>
        <dbReference type="ARBA" id="ARBA00022475"/>
    </source>
</evidence>
<evidence type="ECO:0000256" key="7">
    <source>
        <dbReference type="ARBA" id="ARBA00022989"/>
    </source>
</evidence>
<keyword evidence="7 10" id="KW-1133">Transmembrane helix</keyword>
<dbReference type="GO" id="GO:0015031">
    <property type="term" value="P:protein transport"/>
    <property type="evidence" value="ECO:0007669"/>
    <property type="project" value="UniProtKB-KW"/>
</dbReference>
<keyword evidence="5 10" id="KW-0812">Transmembrane</keyword>
<dbReference type="SMART" id="SM01323">
    <property type="entry name" value="YajC"/>
    <property type="match status" value="1"/>
</dbReference>
<dbReference type="NCBIfam" id="TIGR00739">
    <property type="entry name" value="yajC"/>
    <property type="match status" value="1"/>
</dbReference>
<comment type="similarity">
    <text evidence="2">Belongs to the YajC family.</text>
</comment>
<evidence type="ECO:0000256" key="2">
    <source>
        <dbReference type="ARBA" id="ARBA00006742"/>
    </source>
</evidence>
<dbReference type="PANTHER" id="PTHR33909:SF1">
    <property type="entry name" value="SEC TRANSLOCON ACCESSORY COMPLEX SUBUNIT YAJC"/>
    <property type="match status" value="1"/>
</dbReference>
<dbReference type="AlphaFoldDB" id="A0A6I1MQ83"/>
<keyword evidence="12" id="KW-1185">Reference proteome</keyword>
<dbReference type="PRINTS" id="PR01853">
    <property type="entry name" value="YAJCTRNLCASE"/>
</dbReference>
<evidence type="ECO:0000313" key="11">
    <source>
        <dbReference type="EMBL" id="MPQ43031.1"/>
    </source>
</evidence>
<evidence type="ECO:0000256" key="3">
    <source>
        <dbReference type="ARBA" id="ARBA00022448"/>
    </source>
</evidence>
<dbReference type="InterPro" id="IPR003849">
    <property type="entry name" value="Preprotein_translocase_YajC"/>
</dbReference>
<dbReference type="OrthoDB" id="9800132at2"/>
<evidence type="ECO:0000256" key="1">
    <source>
        <dbReference type="ARBA" id="ARBA00004162"/>
    </source>
</evidence>
<evidence type="ECO:0000256" key="6">
    <source>
        <dbReference type="ARBA" id="ARBA00022927"/>
    </source>
</evidence>
<evidence type="ECO:0000256" key="8">
    <source>
        <dbReference type="ARBA" id="ARBA00023010"/>
    </source>
</evidence>
<proteinExistence type="inferred from homology"/>
<dbReference type="Proteomes" id="UP000430345">
    <property type="component" value="Unassembled WGS sequence"/>
</dbReference>
<evidence type="ECO:0000256" key="10">
    <source>
        <dbReference type="SAM" id="Phobius"/>
    </source>
</evidence>
<gene>
    <name evidence="11" type="primary">yajC</name>
    <name evidence="11" type="ORF">GBZ86_04565</name>
</gene>
<keyword evidence="8" id="KW-0811">Translocation</keyword>
<reference evidence="11 12" key="1">
    <citation type="submission" date="2019-10" db="EMBL/GenBank/DDBJ databases">
        <title>The Genome Sequence of Clostridium tarantellae Isolated from Fish Brain.</title>
        <authorList>
            <person name="Bano L."/>
            <person name="Kiel M."/>
            <person name="Sales G."/>
            <person name="Doxey A.C."/>
            <person name="Mansfield M.J."/>
            <person name="Schiavone M."/>
            <person name="Rossetto O."/>
            <person name="Pirazzini M."/>
            <person name="Dobrindt U."/>
            <person name="Montecucco C."/>
        </authorList>
    </citation>
    <scope>NUCLEOTIDE SEQUENCE [LARGE SCALE GENOMIC DNA]</scope>
    <source>
        <strain evidence="11 12">DSM 3997</strain>
    </source>
</reference>
<evidence type="ECO:0000313" key="12">
    <source>
        <dbReference type="Proteomes" id="UP000430345"/>
    </source>
</evidence>
<sequence>MNMLITILPFIAMMGVFYLLLIVPEKKRKKKYDEMLTELKINDKVLTRGGIVGRIIKITEENIVIETSADRTKIELTKQGISSKID</sequence>
<feature type="transmembrane region" description="Helical" evidence="10">
    <location>
        <begin position="6"/>
        <end position="23"/>
    </location>
</feature>
<dbReference type="RefSeq" id="WP_152888184.1">
    <property type="nucleotide sequence ID" value="NZ_WHJC01000034.1"/>
</dbReference>
<keyword evidence="3" id="KW-0813">Transport</keyword>
<organism evidence="11 12">
    <name type="scientific">Clostridium tarantellae</name>
    <dbReference type="NCBI Taxonomy" id="39493"/>
    <lineage>
        <taxon>Bacteria</taxon>
        <taxon>Bacillati</taxon>
        <taxon>Bacillota</taxon>
        <taxon>Clostridia</taxon>
        <taxon>Eubacteriales</taxon>
        <taxon>Clostridiaceae</taxon>
        <taxon>Clostridium</taxon>
    </lineage>
</organism>
<evidence type="ECO:0000256" key="5">
    <source>
        <dbReference type="ARBA" id="ARBA00022692"/>
    </source>
</evidence>
<dbReference type="GO" id="GO:0005886">
    <property type="term" value="C:plasma membrane"/>
    <property type="evidence" value="ECO:0007669"/>
    <property type="project" value="UniProtKB-SubCell"/>
</dbReference>
<protein>
    <submittedName>
        <fullName evidence="11">Preprotein translocase subunit YajC</fullName>
    </submittedName>
</protein>